<name>A0A1K0FRG2_9ACTN</name>
<protein>
    <submittedName>
        <fullName evidence="2">Uncharacterized protein</fullName>
    </submittedName>
</protein>
<dbReference type="Proteomes" id="UP000182486">
    <property type="component" value="Unassembled WGS sequence"/>
</dbReference>
<keyword evidence="3" id="KW-1185">Reference proteome</keyword>
<accession>A0A1K0FRG2</accession>
<organism evidence="2 3">
    <name type="scientific">Couchioplanes caeruleus subsp. caeruleus</name>
    <dbReference type="NCBI Taxonomy" id="56427"/>
    <lineage>
        <taxon>Bacteria</taxon>
        <taxon>Bacillati</taxon>
        <taxon>Actinomycetota</taxon>
        <taxon>Actinomycetes</taxon>
        <taxon>Micromonosporales</taxon>
        <taxon>Micromonosporaceae</taxon>
        <taxon>Couchioplanes</taxon>
    </lineage>
</organism>
<evidence type="ECO:0000256" key="1">
    <source>
        <dbReference type="SAM" id="MobiDB-lite"/>
    </source>
</evidence>
<feature type="region of interest" description="Disordered" evidence="1">
    <location>
        <begin position="1"/>
        <end position="21"/>
    </location>
</feature>
<proteinExistence type="predicted"/>
<dbReference type="AlphaFoldDB" id="A0A1K0FRG2"/>
<gene>
    <name evidence="2" type="ORF">BG844_04560</name>
</gene>
<comment type="caution">
    <text evidence="2">The sequence shown here is derived from an EMBL/GenBank/DDBJ whole genome shotgun (WGS) entry which is preliminary data.</text>
</comment>
<reference evidence="2" key="1">
    <citation type="submission" date="2016-09" db="EMBL/GenBank/DDBJ databases">
        <title>Couchioplanes caeruleus draft genome sequence.</title>
        <authorList>
            <person name="Sheehan J."/>
            <person name="Caffrey P."/>
        </authorList>
    </citation>
    <scope>NUCLEOTIDE SEQUENCE [LARGE SCALE GENOMIC DNA]</scope>
    <source>
        <strain evidence="2">DSM 43634</strain>
    </source>
</reference>
<evidence type="ECO:0000313" key="2">
    <source>
        <dbReference type="EMBL" id="OJF15377.1"/>
    </source>
</evidence>
<evidence type="ECO:0000313" key="3">
    <source>
        <dbReference type="Proteomes" id="UP000182486"/>
    </source>
</evidence>
<dbReference type="EMBL" id="MEIA01000056">
    <property type="protein sequence ID" value="OJF15377.1"/>
    <property type="molecule type" value="Genomic_DNA"/>
</dbReference>
<dbReference type="RefSeq" id="WP_071803465.1">
    <property type="nucleotide sequence ID" value="NZ_MEIA01000056.1"/>
</dbReference>
<sequence length="86" mass="9395">MTIPLRQLGDGPEPAENRPQPVRDWLTAAITAADCPDCPDCRDLRSCPPHAADAVLDACRQERLIIMPVEDADAIIAPASDDRVYQ</sequence>